<protein>
    <submittedName>
        <fullName evidence="2">Predicted enzyme related to lactoylglutathione lyase</fullName>
    </submittedName>
</protein>
<dbReference type="PANTHER" id="PTHR34109:SF1">
    <property type="entry name" value="VOC DOMAIN-CONTAINING PROTEIN"/>
    <property type="match status" value="1"/>
</dbReference>
<reference evidence="2 3" key="1">
    <citation type="submission" date="2018-12" db="EMBL/GenBank/DDBJ databases">
        <authorList>
            <consortium name="Pathogen Informatics"/>
        </authorList>
    </citation>
    <scope>NUCLEOTIDE SEQUENCE [LARGE SCALE GENOMIC DNA]</scope>
    <source>
        <strain evidence="2 3">NCTC10741</strain>
    </source>
</reference>
<keyword evidence="2" id="KW-0456">Lyase</keyword>
<dbReference type="AlphaFoldDB" id="A0A3P8MCU5"/>
<proteinExistence type="predicted"/>
<evidence type="ECO:0000259" key="1">
    <source>
        <dbReference type="PROSITE" id="PS51819"/>
    </source>
</evidence>
<evidence type="ECO:0000313" key="2">
    <source>
        <dbReference type="EMBL" id="VDR41020.1"/>
    </source>
</evidence>
<dbReference type="PANTHER" id="PTHR34109">
    <property type="entry name" value="BNAUNNG04460D PROTEIN-RELATED"/>
    <property type="match status" value="1"/>
</dbReference>
<dbReference type="Gene3D" id="3.30.720.110">
    <property type="match status" value="1"/>
</dbReference>
<accession>A0A3P8MCU5</accession>
<dbReference type="GO" id="GO:0016829">
    <property type="term" value="F:lyase activity"/>
    <property type="evidence" value="ECO:0007669"/>
    <property type="project" value="UniProtKB-KW"/>
</dbReference>
<dbReference type="Proteomes" id="UP000271626">
    <property type="component" value="Chromosome"/>
</dbReference>
<dbReference type="InterPro" id="IPR004360">
    <property type="entry name" value="Glyas_Fos-R_dOase_dom"/>
</dbReference>
<dbReference type="PROSITE" id="PS51819">
    <property type="entry name" value="VOC"/>
    <property type="match status" value="1"/>
</dbReference>
<dbReference type="InterPro" id="IPR029068">
    <property type="entry name" value="Glyas_Bleomycin-R_OHBP_Dase"/>
</dbReference>
<dbReference type="Gene3D" id="3.30.720.120">
    <property type="match status" value="1"/>
</dbReference>
<gene>
    <name evidence="2" type="ORF">NCTC10741_04189</name>
</gene>
<dbReference type="CDD" id="cd07246">
    <property type="entry name" value="VOC_like"/>
    <property type="match status" value="1"/>
</dbReference>
<dbReference type="SUPFAM" id="SSF54593">
    <property type="entry name" value="Glyoxalase/Bleomycin resistance protein/Dihydroxybiphenyl dioxygenase"/>
    <property type="match status" value="1"/>
</dbReference>
<sequence length="133" mass="14019">MGKPGRMTPHISPKLIVSDPDAAADFYVRSLGASVTIRAEDDGIVNHVELAVGASTFALGQAVTDWGWNDPPAVGGSPVLITVEVADPDALADRMATLGAEVVIPVDDRGYGKRQGRLRDPFGHLWIISGDTT</sequence>
<name>A0A3P8MCU5_TSUPA</name>
<dbReference type="InterPro" id="IPR037523">
    <property type="entry name" value="VOC_core"/>
</dbReference>
<evidence type="ECO:0000313" key="3">
    <source>
        <dbReference type="Proteomes" id="UP000271626"/>
    </source>
</evidence>
<dbReference type="EMBL" id="LR131273">
    <property type="protein sequence ID" value="VDR41020.1"/>
    <property type="molecule type" value="Genomic_DNA"/>
</dbReference>
<organism evidence="2 3">
    <name type="scientific">Tsukamurella paurometabola</name>
    <name type="common">Corynebacterium paurometabolum</name>
    <dbReference type="NCBI Taxonomy" id="2061"/>
    <lineage>
        <taxon>Bacteria</taxon>
        <taxon>Bacillati</taxon>
        <taxon>Actinomycetota</taxon>
        <taxon>Actinomycetes</taxon>
        <taxon>Mycobacteriales</taxon>
        <taxon>Tsukamurellaceae</taxon>
        <taxon>Tsukamurella</taxon>
    </lineage>
</organism>
<dbReference type="Pfam" id="PF00903">
    <property type="entry name" value="Glyoxalase"/>
    <property type="match status" value="1"/>
</dbReference>
<feature type="domain" description="VOC" evidence="1">
    <location>
        <begin position="7"/>
        <end position="131"/>
    </location>
</feature>